<reference evidence="4 5" key="1">
    <citation type="journal article" date="2018" name="Mol. Biol. Evol.">
        <title>Analysis of the draft genome of the red seaweed Gracilariopsis chorda provides insights into genome size evolution in Rhodophyta.</title>
        <authorList>
            <person name="Lee J."/>
            <person name="Yang E.C."/>
            <person name="Graf L."/>
            <person name="Yang J.H."/>
            <person name="Qiu H."/>
            <person name="Zel Zion U."/>
            <person name="Chan C.X."/>
            <person name="Stephens T.G."/>
            <person name="Weber A.P.M."/>
            <person name="Boo G.H."/>
            <person name="Boo S.M."/>
            <person name="Kim K.M."/>
            <person name="Shin Y."/>
            <person name="Jung M."/>
            <person name="Lee S.J."/>
            <person name="Yim H.S."/>
            <person name="Lee J.H."/>
            <person name="Bhattacharya D."/>
            <person name="Yoon H.S."/>
        </authorList>
    </citation>
    <scope>NUCLEOTIDE SEQUENCE [LARGE SCALE GENOMIC DNA]</scope>
    <source>
        <strain evidence="4 5">SKKU-2015</strain>
        <tissue evidence="4">Whole body</tissue>
    </source>
</reference>
<feature type="transmembrane region" description="Helical" evidence="2">
    <location>
        <begin position="452"/>
        <end position="477"/>
    </location>
</feature>
<proteinExistence type="predicted"/>
<dbReference type="AlphaFoldDB" id="A0A2V3IRQ5"/>
<feature type="compositionally biased region" description="Low complexity" evidence="1">
    <location>
        <begin position="549"/>
        <end position="568"/>
    </location>
</feature>
<organism evidence="4 5">
    <name type="scientific">Gracilariopsis chorda</name>
    <dbReference type="NCBI Taxonomy" id="448386"/>
    <lineage>
        <taxon>Eukaryota</taxon>
        <taxon>Rhodophyta</taxon>
        <taxon>Florideophyceae</taxon>
        <taxon>Rhodymeniophycidae</taxon>
        <taxon>Gracilariales</taxon>
        <taxon>Gracilariaceae</taxon>
        <taxon>Gracilariopsis</taxon>
    </lineage>
</organism>
<evidence type="ECO:0000313" key="5">
    <source>
        <dbReference type="Proteomes" id="UP000247409"/>
    </source>
</evidence>
<feature type="region of interest" description="Disordered" evidence="1">
    <location>
        <begin position="517"/>
        <end position="568"/>
    </location>
</feature>
<gene>
    <name evidence="4" type="ORF">BWQ96_05476</name>
</gene>
<name>A0A2V3IRQ5_9FLOR</name>
<dbReference type="EMBL" id="NBIV01000081">
    <property type="protein sequence ID" value="PXF44806.1"/>
    <property type="molecule type" value="Genomic_DNA"/>
</dbReference>
<keyword evidence="2" id="KW-0812">Transmembrane</keyword>
<evidence type="ECO:0000256" key="2">
    <source>
        <dbReference type="SAM" id="Phobius"/>
    </source>
</evidence>
<dbReference type="Proteomes" id="UP000247409">
    <property type="component" value="Unassembled WGS sequence"/>
</dbReference>
<feature type="compositionally biased region" description="Basic and acidic residues" evidence="1">
    <location>
        <begin position="533"/>
        <end position="545"/>
    </location>
</feature>
<keyword evidence="2" id="KW-0472">Membrane</keyword>
<sequence length="568" mass="58035">MIRCTVFVSLVALLVAVVSADLKFSEGDASKTVLASFGEASTTISLLYKGSASDADVSVSSSSLFSVGAISSAEGMSGYTNFSIPLTFDKGVGSTTYTVSVGSETVTGSLVAAGFVILADGKVVSGDDGEGVSVGQKGTTMYEVKAVGTDGRPVDISGTTITGRELSGPYMKEIDMSRTSISSDKFTLTIAPYRVGTGNFIISFDTPAISMSGESFETVLNVKQATTPTPPCVAYGGSITTSGGMVMIRMYNLLSPPRSTPVSKITLSVAGTSVDYDAGSSSLSLPDQTVAFKTSAAGTASISCDGADAVVMGGDIELSGDSSAPALATSLVTDAPESDSMSTLSAVISVVDSDPAVLTRAAGEKLLAQFCSTVGSSSCAIVGIRKGSALCDMRALVDPDDAEAADEALVESFAECKFQQATGYECDKLKLGERSLTKAVVGTDVGAASGGLATWTIVLIAGVGAFALILVIVLGLYSVYRRSAEQSESDYSSSGPLGVPDPSDLLYEQSIVRDIYGRGDFPDGGPSAAVAEQRAREADLREETPRPPSSSGLSRSAATDDASSTYSV</sequence>
<dbReference type="OrthoDB" id="4875at2759"/>
<feature type="signal peptide" evidence="3">
    <location>
        <begin position="1"/>
        <end position="20"/>
    </location>
</feature>
<accession>A0A2V3IRQ5</accession>
<keyword evidence="2" id="KW-1133">Transmembrane helix</keyword>
<keyword evidence="5" id="KW-1185">Reference proteome</keyword>
<protein>
    <submittedName>
        <fullName evidence="4">Uncharacterized protein</fullName>
    </submittedName>
</protein>
<keyword evidence="3" id="KW-0732">Signal</keyword>
<comment type="caution">
    <text evidence="4">The sequence shown here is derived from an EMBL/GenBank/DDBJ whole genome shotgun (WGS) entry which is preliminary data.</text>
</comment>
<evidence type="ECO:0000256" key="3">
    <source>
        <dbReference type="SAM" id="SignalP"/>
    </source>
</evidence>
<evidence type="ECO:0000256" key="1">
    <source>
        <dbReference type="SAM" id="MobiDB-lite"/>
    </source>
</evidence>
<feature type="chain" id="PRO_5016021767" evidence="3">
    <location>
        <begin position="21"/>
        <end position="568"/>
    </location>
</feature>
<evidence type="ECO:0000313" key="4">
    <source>
        <dbReference type="EMBL" id="PXF44806.1"/>
    </source>
</evidence>